<dbReference type="InterPro" id="IPR013656">
    <property type="entry name" value="PAS_4"/>
</dbReference>
<dbReference type="Gene3D" id="1.10.287.130">
    <property type="match status" value="1"/>
</dbReference>
<dbReference type="PROSITE" id="PS50110">
    <property type="entry name" value="RESPONSE_REGULATORY"/>
    <property type="match status" value="1"/>
</dbReference>
<dbReference type="SUPFAM" id="SSF52172">
    <property type="entry name" value="CheY-like"/>
    <property type="match status" value="1"/>
</dbReference>
<evidence type="ECO:0000313" key="12">
    <source>
        <dbReference type="EMBL" id="CAA9434663.1"/>
    </source>
</evidence>
<dbReference type="InterPro" id="IPR003661">
    <property type="entry name" value="HisK_dim/P_dom"/>
</dbReference>
<dbReference type="InterPro" id="IPR013655">
    <property type="entry name" value="PAS_fold_3"/>
</dbReference>
<dbReference type="InterPro" id="IPR005467">
    <property type="entry name" value="His_kinase_dom"/>
</dbReference>
<dbReference type="SMART" id="SM00448">
    <property type="entry name" value="REC"/>
    <property type="match status" value="1"/>
</dbReference>
<gene>
    <name evidence="12" type="ORF">AVDCRST_MAG15-3103</name>
</gene>
<evidence type="ECO:0000259" key="8">
    <source>
        <dbReference type="PROSITE" id="PS50109"/>
    </source>
</evidence>
<keyword evidence="4" id="KW-0808">Transferase</keyword>
<dbReference type="SMART" id="SM00387">
    <property type="entry name" value="HATPase_c"/>
    <property type="match status" value="1"/>
</dbReference>
<dbReference type="CDD" id="cd00130">
    <property type="entry name" value="PAS"/>
    <property type="match status" value="3"/>
</dbReference>
<feature type="domain" description="Histidine kinase" evidence="8">
    <location>
        <begin position="720"/>
        <end position="944"/>
    </location>
</feature>
<dbReference type="InterPro" id="IPR000014">
    <property type="entry name" value="PAS"/>
</dbReference>
<dbReference type="CDD" id="cd16919">
    <property type="entry name" value="HATPase_CckA-like"/>
    <property type="match status" value="1"/>
</dbReference>
<feature type="domain" description="PAS" evidence="10">
    <location>
        <begin position="300"/>
        <end position="352"/>
    </location>
</feature>
<dbReference type="Pfam" id="PF02518">
    <property type="entry name" value="HATPase_c"/>
    <property type="match status" value="1"/>
</dbReference>
<evidence type="ECO:0000256" key="7">
    <source>
        <dbReference type="SAM" id="Coils"/>
    </source>
</evidence>
<dbReference type="InterPro" id="IPR036890">
    <property type="entry name" value="HATPase_C_sf"/>
</dbReference>
<dbReference type="PRINTS" id="PR00344">
    <property type="entry name" value="BCTRLSENSOR"/>
</dbReference>
<dbReference type="SUPFAM" id="SSF47384">
    <property type="entry name" value="Homodimeric domain of signal transducing histidine kinase"/>
    <property type="match status" value="1"/>
</dbReference>
<feature type="modified residue" description="4-aspartylphosphate" evidence="6">
    <location>
        <position position="1017"/>
    </location>
</feature>
<dbReference type="SMART" id="SM00091">
    <property type="entry name" value="PAS"/>
    <property type="match status" value="5"/>
</dbReference>
<evidence type="ECO:0000256" key="6">
    <source>
        <dbReference type="PROSITE-ProRule" id="PRU00169"/>
    </source>
</evidence>
<dbReference type="CDD" id="cd00082">
    <property type="entry name" value="HisKA"/>
    <property type="match status" value="1"/>
</dbReference>
<dbReference type="SUPFAM" id="SSF55785">
    <property type="entry name" value="PYP-like sensor domain (PAS domain)"/>
    <property type="match status" value="5"/>
</dbReference>
<dbReference type="InterPro" id="IPR004358">
    <property type="entry name" value="Sig_transdc_His_kin-like_C"/>
</dbReference>
<feature type="coiled-coil region" evidence="7">
    <location>
        <begin position="673"/>
        <end position="711"/>
    </location>
</feature>
<dbReference type="InterPro" id="IPR036097">
    <property type="entry name" value="HisK_dim/P_sf"/>
</dbReference>
<evidence type="ECO:0000259" key="11">
    <source>
        <dbReference type="PROSITE" id="PS50113"/>
    </source>
</evidence>
<dbReference type="InterPro" id="IPR001789">
    <property type="entry name" value="Sig_transdc_resp-reg_receiver"/>
</dbReference>
<keyword evidence="7" id="KW-0175">Coiled coil</keyword>
<feature type="domain" description="Response regulatory" evidence="9">
    <location>
        <begin position="967"/>
        <end position="1082"/>
    </location>
</feature>
<dbReference type="GO" id="GO:0006355">
    <property type="term" value="P:regulation of DNA-templated transcription"/>
    <property type="evidence" value="ECO:0007669"/>
    <property type="project" value="InterPro"/>
</dbReference>
<dbReference type="InterPro" id="IPR052162">
    <property type="entry name" value="Sensor_kinase/Photoreceptor"/>
</dbReference>
<dbReference type="InterPro" id="IPR011006">
    <property type="entry name" value="CheY-like_superfamily"/>
</dbReference>
<accession>A0A6J4Q706</accession>
<dbReference type="EMBL" id="CADCUU010000470">
    <property type="protein sequence ID" value="CAA9434663.1"/>
    <property type="molecule type" value="Genomic_DNA"/>
</dbReference>
<sequence>MNLDLPPGGDMRGRIAALDWSRTPIGPATGWPQPLRTLLDVMMGSSQPMFIAWGADHTLLYNDAYVAILAGKHPGALGRSFLDVWEEIRADLLPIVEQALRGEAVTMDDITLMMERRGYAEEAHFAFSYTPVRDAGDVIAGFFCVCQETTAQVMAERRLHESEARARRGAERVRLALDAGAIIGTWLWDLPTDRFTVDEAFAQAFGLDPALGREGLSLEEVISTVHPEDRPGLAEAISEAIGRGGRYAHQYRVRRADGRYYWIEANGRVDKGPDGTPLSFPGVLLDVEERRRAEQGLREATRRFDAILSNTREAVFLMDHNQHCVYANAAAETLTGYRFEEMQGRPLHDVVHHKRPDGSHYPLDECPIDRAFPACAQMSGEELFVARDGSFYPVAFTASPVLDDEGRPVGTVIEARGIAEEKARDDALRESEERFRNMADHAPVMMWVTDETGHCTYLNRVWYEFTGQTEQEALGLGWLEATHPDDKDEAERVFLEATARGIAFRIEYRLRRADGAWRWAIDAAAPRFGAKGEFLGFIGSVIDIDDRRIVEERLRESEERYRTLFETIESGFCIAQVREAAGRVDYRVIEANPAFFRQTGFPEAIVGRWLREAAPMLEEHWFETYGRVARTGEPVRFEQPSEMLGRWFDVYAFRQGDPAEGRIGILFNDITARRNAEVALRELNETLEHRVEEAIAQREQAEEALRQSQKMEAVGQLTGGIAHDFNNMLAAVVGSLDLLGRRIGDGDPRARRYVDGAMEGARRAALLTQRLLAFSRQQPLRPEPVDVNRLVQGMSDLLSRSLGAGVRLETVLSGGLWRAHADPNQLENVILNLAVNARDAMAGAGRLTIETGNAHLDSHYGAGHLGVAPGQYIQIAVSDTGTGMTPEVIAKAFDPFFTTKPVGQGTGLGLSQVYGFVRQSGGHVKIYSEPGQGTTVKVYLPRLLGAPVEEAEEAVSEDLPRGEAQEVVLVAEDEEMVRRFTVEALAELGYRVLEAPGGQAALRLLDAHPEVTLLFTDIVMPDMNGRQLADEALRRRPGLKVLFTTGYTRNAVVHNGVLDPGVQLIGKPFTVEELAAKLREVLDGGA</sequence>
<evidence type="ECO:0000256" key="5">
    <source>
        <dbReference type="ARBA" id="ARBA00022777"/>
    </source>
</evidence>
<dbReference type="SMART" id="SM00086">
    <property type="entry name" value="PAC"/>
    <property type="match status" value="4"/>
</dbReference>
<dbReference type="InterPro" id="IPR001610">
    <property type="entry name" value="PAC"/>
</dbReference>
<dbReference type="Pfam" id="PF00512">
    <property type="entry name" value="HisKA"/>
    <property type="match status" value="1"/>
</dbReference>
<dbReference type="Gene3D" id="3.30.450.20">
    <property type="entry name" value="PAS domain"/>
    <property type="match status" value="5"/>
</dbReference>
<dbReference type="PROSITE" id="PS50112">
    <property type="entry name" value="PAS"/>
    <property type="match status" value="2"/>
</dbReference>
<evidence type="ECO:0000256" key="3">
    <source>
        <dbReference type="ARBA" id="ARBA00022553"/>
    </source>
</evidence>
<dbReference type="PROSITE" id="PS50113">
    <property type="entry name" value="PAC"/>
    <property type="match status" value="3"/>
</dbReference>
<organism evidence="12">
    <name type="scientific">uncultured Rubellimicrobium sp</name>
    <dbReference type="NCBI Taxonomy" id="543078"/>
    <lineage>
        <taxon>Bacteria</taxon>
        <taxon>Pseudomonadati</taxon>
        <taxon>Pseudomonadota</taxon>
        <taxon>Alphaproteobacteria</taxon>
        <taxon>Rhodobacterales</taxon>
        <taxon>Roseobacteraceae</taxon>
        <taxon>Rubellimicrobium</taxon>
        <taxon>environmental samples</taxon>
    </lineage>
</organism>
<feature type="domain" description="PAC" evidence="11">
    <location>
        <begin position="504"/>
        <end position="556"/>
    </location>
</feature>
<protein>
    <recommendedName>
        <fullName evidence="2">histidine kinase</fullName>
        <ecNumber evidence="2">2.7.13.3</ecNumber>
    </recommendedName>
</protein>
<evidence type="ECO:0000256" key="2">
    <source>
        <dbReference type="ARBA" id="ARBA00012438"/>
    </source>
</evidence>
<evidence type="ECO:0000259" key="10">
    <source>
        <dbReference type="PROSITE" id="PS50112"/>
    </source>
</evidence>
<keyword evidence="5 12" id="KW-0418">Kinase</keyword>
<dbReference type="SMART" id="SM00388">
    <property type="entry name" value="HisKA"/>
    <property type="match status" value="1"/>
</dbReference>
<dbReference type="InterPro" id="IPR013767">
    <property type="entry name" value="PAS_fold"/>
</dbReference>
<comment type="catalytic activity">
    <reaction evidence="1">
        <text>ATP + protein L-histidine = ADP + protein N-phospho-L-histidine.</text>
        <dbReference type="EC" id="2.7.13.3"/>
    </reaction>
</comment>
<reference evidence="12" key="1">
    <citation type="submission" date="2020-02" db="EMBL/GenBank/DDBJ databases">
        <authorList>
            <person name="Meier V. D."/>
        </authorList>
    </citation>
    <scope>NUCLEOTIDE SEQUENCE</scope>
    <source>
        <strain evidence="12">AVDCRST_MAG15</strain>
    </source>
</reference>
<feature type="domain" description="PAC" evidence="11">
    <location>
        <begin position="378"/>
        <end position="430"/>
    </location>
</feature>
<dbReference type="AlphaFoldDB" id="A0A6J4Q706"/>
<dbReference type="Gene3D" id="3.30.565.10">
    <property type="entry name" value="Histidine kinase-like ATPase, C-terminal domain"/>
    <property type="match status" value="1"/>
</dbReference>
<evidence type="ECO:0000256" key="4">
    <source>
        <dbReference type="ARBA" id="ARBA00022679"/>
    </source>
</evidence>
<name>A0A6J4Q706_9RHOB</name>
<dbReference type="InterPro" id="IPR035965">
    <property type="entry name" value="PAS-like_dom_sf"/>
</dbReference>
<dbReference type="PROSITE" id="PS50109">
    <property type="entry name" value="HIS_KIN"/>
    <property type="match status" value="1"/>
</dbReference>
<dbReference type="Pfam" id="PF08447">
    <property type="entry name" value="PAS_3"/>
    <property type="match status" value="2"/>
</dbReference>
<dbReference type="PANTHER" id="PTHR43304:SF1">
    <property type="entry name" value="PAC DOMAIN-CONTAINING PROTEIN"/>
    <property type="match status" value="1"/>
</dbReference>
<dbReference type="Pfam" id="PF13188">
    <property type="entry name" value="PAS_8"/>
    <property type="match status" value="1"/>
</dbReference>
<evidence type="ECO:0000259" key="9">
    <source>
        <dbReference type="PROSITE" id="PS50110"/>
    </source>
</evidence>
<dbReference type="PANTHER" id="PTHR43304">
    <property type="entry name" value="PHYTOCHROME-LIKE PROTEIN CPH1"/>
    <property type="match status" value="1"/>
</dbReference>
<dbReference type="SUPFAM" id="SSF55874">
    <property type="entry name" value="ATPase domain of HSP90 chaperone/DNA topoisomerase II/histidine kinase"/>
    <property type="match status" value="1"/>
</dbReference>
<dbReference type="InterPro" id="IPR003594">
    <property type="entry name" value="HATPase_dom"/>
</dbReference>
<proteinExistence type="predicted"/>
<dbReference type="CDD" id="cd18161">
    <property type="entry name" value="REC_hyHK_blue-like"/>
    <property type="match status" value="1"/>
</dbReference>
<feature type="domain" description="PAS" evidence="10">
    <location>
        <begin position="431"/>
        <end position="501"/>
    </location>
</feature>
<dbReference type="EC" id="2.7.13.3" evidence="2"/>
<feature type="domain" description="PAC" evidence="11">
    <location>
        <begin position="247"/>
        <end position="299"/>
    </location>
</feature>
<dbReference type="FunFam" id="3.30.450.20:FF:000099">
    <property type="entry name" value="Sensory box sensor histidine kinase"/>
    <property type="match status" value="1"/>
</dbReference>
<dbReference type="Pfam" id="PF08448">
    <property type="entry name" value="PAS_4"/>
    <property type="match status" value="1"/>
</dbReference>
<dbReference type="GO" id="GO:0000155">
    <property type="term" value="F:phosphorelay sensor kinase activity"/>
    <property type="evidence" value="ECO:0007669"/>
    <property type="project" value="InterPro"/>
</dbReference>
<evidence type="ECO:0000256" key="1">
    <source>
        <dbReference type="ARBA" id="ARBA00000085"/>
    </source>
</evidence>
<dbReference type="Gene3D" id="3.40.50.2300">
    <property type="match status" value="1"/>
</dbReference>
<dbReference type="Pfam" id="PF00072">
    <property type="entry name" value="Response_reg"/>
    <property type="match status" value="1"/>
</dbReference>
<dbReference type="InterPro" id="IPR000700">
    <property type="entry name" value="PAS-assoc_C"/>
</dbReference>
<dbReference type="NCBIfam" id="TIGR00229">
    <property type="entry name" value="sensory_box"/>
    <property type="match status" value="3"/>
</dbReference>
<keyword evidence="3 6" id="KW-0597">Phosphoprotein</keyword>
<dbReference type="Pfam" id="PF00989">
    <property type="entry name" value="PAS"/>
    <property type="match status" value="1"/>
</dbReference>